<keyword evidence="2" id="KW-1185">Reference proteome</keyword>
<dbReference type="Proteomes" id="UP000016843">
    <property type="component" value="Unassembled WGS sequence"/>
</dbReference>
<proteinExistence type="predicted"/>
<gene>
    <name evidence="1" type="ORF">P872_21985</name>
</gene>
<evidence type="ECO:0000313" key="2">
    <source>
        <dbReference type="Proteomes" id="UP000016843"/>
    </source>
</evidence>
<evidence type="ECO:0000313" key="1">
    <source>
        <dbReference type="EMBL" id="ERM80396.1"/>
    </source>
</evidence>
<accession>U5BUZ0</accession>
<name>U5BUZ0_9BACT</name>
<protein>
    <submittedName>
        <fullName evidence="1">Uncharacterized protein</fullName>
    </submittedName>
</protein>
<dbReference type="AlphaFoldDB" id="U5BUZ0"/>
<sequence length="39" mass="4448">MFARIQKIKALIDFHIYQGLPIIAGVGDFGYCQRIRPVV</sequence>
<dbReference type="EMBL" id="AWXR01000104">
    <property type="protein sequence ID" value="ERM80396.1"/>
    <property type="molecule type" value="Genomic_DNA"/>
</dbReference>
<reference evidence="1 2" key="1">
    <citation type="journal article" date="2013" name="Genome Announc.">
        <title>Draft Genome Sequence of the Psychrophilic and Alkaliphilic Rhodonellum psychrophilum Strain GCM71T.</title>
        <authorList>
            <person name="Hauptmann A.L."/>
            <person name="Glaring M.A."/>
            <person name="Hallin P.F."/>
            <person name="Prieme A."/>
            <person name="Stougaard P."/>
        </authorList>
    </citation>
    <scope>NUCLEOTIDE SEQUENCE [LARGE SCALE GENOMIC DNA]</scope>
    <source>
        <strain evidence="1 2">GCM71</strain>
    </source>
</reference>
<organism evidence="1 2">
    <name type="scientific">Rhodonellum psychrophilum GCM71 = DSM 17998</name>
    <dbReference type="NCBI Taxonomy" id="1123057"/>
    <lineage>
        <taxon>Bacteria</taxon>
        <taxon>Pseudomonadati</taxon>
        <taxon>Bacteroidota</taxon>
        <taxon>Cytophagia</taxon>
        <taxon>Cytophagales</taxon>
        <taxon>Cytophagaceae</taxon>
        <taxon>Rhodonellum</taxon>
    </lineage>
</organism>
<comment type="caution">
    <text evidence="1">The sequence shown here is derived from an EMBL/GenBank/DDBJ whole genome shotgun (WGS) entry which is preliminary data.</text>
</comment>